<proteinExistence type="predicted"/>
<evidence type="ECO:0000313" key="2">
    <source>
        <dbReference type="EMBL" id="KZX13098.1"/>
    </source>
</evidence>
<protein>
    <submittedName>
        <fullName evidence="2">Nitrogenase molybdenum-iron protein alpha chain</fullName>
        <ecNumber evidence="2">1.18.6.1</ecNumber>
    </submittedName>
</protein>
<dbReference type="InterPro" id="IPR000510">
    <property type="entry name" value="Nase/OxRdtase_comp1"/>
</dbReference>
<feature type="domain" description="Nitrogenase/oxidoreductase component 1" evidence="1">
    <location>
        <begin position="13"/>
        <end position="143"/>
    </location>
</feature>
<dbReference type="OrthoDB" id="53142at2157"/>
<dbReference type="STRING" id="49547.MBCUR_07860"/>
<evidence type="ECO:0000259" key="1">
    <source>
        <dbReference type="Pfam" id="PF00148"/>
    </source>
</evidence>
<dbReference type="InterPro" id="IPR017675">
    <property type="entry name" value="CfbD"/>
</dbReference>
<dbReference type="PATRIC" id="fig|49547.3.peg.851"/>
<gene>
    <name evidence="2" type="primary">nifD_2</name>
    <name evidence="2" type="ORF">MBCUR_07860</name>
</gene>
<dbReference type="PANTHER" id="PTHR42846:SF1">
    <property type="entry name" value="NI-SIROHYDROCHLORIN A,C-DIAMIDE REDUCTIVE CYCLASE COMPLEX, COMPONENT CFBD"/>
    <property type="match status" value="1"/>
</dbReference>
<dbReference type="AlphaFoldDB" id="A0A166BAX5"/>
<keyword evidence="2" id="KW-0560">Oxidoreductase</keyword>
<dbReference type="EMBL" id="LWMV01000156">
    <property type="protein sequence ID" value="KZX13098.1"/>
    <property type="molecule type" value="Genomic_DNA"/>
</dbReference>
<dbReference type="RefSeq" id="WP_067090487.1">
    <property type="nucleotide sequence ID" value="NZ_LWMV01000156.1"/>
</dbReference>
<keyword evidence="3" id="KW-1185">Reference proteome</keyword>
<organism evidence="2 3">
    <name type="scientific">Methanobrevibacter curvatus</name>
    <dbReference type="NCBI Taxonomy" id="49547"/>
    <lineage>
        <taxon>Archaea</taxon>
        <taxon>Methanobacteriati</taxon>
        <taxon>Methanobacteriota</taxon>
        <taxon>Methanomada group</taxon>
        <taxon>Methanobacteria</taxon>
        <taxon>Methanobacteriales</taxon>
        <taxon>Methanobacteriaceae</taxon>
        <taxon>Methanobrevibacter</taxon>
    </lineage>
</organism>
<dbReference type="GO" id="GO:0016163">
    <property type="term" value="F:nitrogenase activity"/>
    <property type="evidence" value="ECO:0007669"/>
    <property type="project" value="UniProtKB-EC"/>
</dbReference>
<reference evidence="2 3" key="1">
    <citation type="submission" date="2016-04" db="EMBL/GenBank/DDBJ databases">
        <title>Genome sequence of Methanobrevibacter curvatus DSM 11111.</title>
        <authorList>
            <person name="Poehlein A."/>
            <person name="Seedorf H."/>
            <person name="Daniel R."/>
        </authorList>
    </citation>
    <scope>NUCLEOTIDE SEQUENCE [LARGE SCALE GENOMIC DNA]</scope>
    <source>
        <strain evidence="2 3">DSM 11111</strain>
    </source>
</reference>
<accession>A0A166BAX5</accession>
<dbReference type="EC" id="1.18.6.1" evidence="2"/>
<evidence type="ECO:0000313" key="3">
    <source>
        <dbReference type="Proteomes" id="UP000077245"/>
    </source>
</evidence>
<dbReference type="Proteomes" id="UP000077245">
    <property type="component" value="Unassembled WGS sequence"/>
</dbReference>
<dbReference type="PANTHER" id="PTHR42846">
    <property type="entry name" value="NI-SIROHYDROCHLORIN A,C-DIAMIDE REDUCTIVE CYCLASE COMPLEX, COMPONENT CFBD"/>
    <property type="match status" value="1"/>
</dbReference>
<dbReference type="SUPFAM" id="SSF53807">
    <property type="entry name" value="Helical backbone' metal receptor"/>
    <property type="match status" value="1"/>
</dbReference>
<dbReference type="InterPro" id="IPR052673">
    <property type="entry name" value="Ni-siroh_cyclase_CfbD"/>
</dbReference>
<comment type="caution">
    <text evidence="2">The sequence shown here is derived from an EMBL/GenBank/DDBJ whole genome shotgun (WGS) entry which is preliminary data.</text>
</comment>
<dbReference type="NCBIfam" id="TIGR03282">
    <property type="entry name" value="methan_mark_13"/>
    <property type="match status" value="1"/>
</dbReference>
<name>A0A166BAX5_9EURY</name>
<dbReference type="Pfam" id="PF00148">
    <property type="entry name" value="Oxidored_nitro"/>
    <property type="match status" value="1"/>
</dbReference>
<sequence length="365" mass="39826">MHPRPSPIAASLYTLRDLNADVIILHGPHGCCFRTGRLLEGDGIRVLTTAMAENDFVFGASEKLVEVLKKAEKMFHPKLVGVVGTCASMIIGENLKNTVEDANINAIVLPVESHGGLSEGDNTEGAIAVLESAIKYEVIDSDEADRQIEMLKLATEIEKTRGMAQGKYIKPSFGDNKEKVAKIIVKAIKNNKKVAFILNAKKETSYLFSDFLNIGFSAINKDNKPKIIANLDINIGLPRIRGHVKNIISELENNGINIDHITGGLDEYPISGNNALECINNGEFDLIVVAGVPHALKIEDIDNKDITTIAVTDGPRLVEPLFDLGYDYVVAELDAHSKTLGVDHIVESDFGLMLKSAVQWEIDSE</sequence>
<dbReference type="Gene3D" id="3.40.50.1980">
    <property type="entry name" value="Nitrogenase molybdenum iron protein domain"/>
    <property type="match status" value="1"/>
</dbReference>